<gene>
    <name evidence="1" type="ORF">SAMN02745180_00241</name>
</gene>
<sequence length="155" mass="17975">MERGKNLVLVSHCILNQNSVVKPLARARGAFPIVNKLLESGVGIIQLPCPEFKYLGPERKPMTKEEYDTKEYRRLCKELFLPVLSELKQYISSDYEILGIIGINESPTCSISGKRGVFMQEIFKILEEENIYLKYFEIPTDYSEKNNYIKSFHFI</sequence>
<evidence type="ECO:0000313" key="2">
    <source>
        <dbReference type="Proteomes" id="UP000184389"/>
    </source>
</evidence>
<name>A0A1M5SQK4_9FIRM</name>
<dbReference type="AlphaFoldDB" id="A0A1M5SQK4"/>
<accession>A0A1M5SQK4</accession>
<dbReference type="STRING" id="1123281.SAMN02745180_00241"/>
<dbReference type="EMBL" id="FQXR01000002">
    <property type="protein sequence ID" value="SHH40598.1"/>
    <property type="molecule type" value="Genomic_DNA"/>
</dbReference>
<protein>
    <submittedName>
        <fullName evidence="1">Predicted secreted protein</fullName>
    </submittedName>
</protein>
<dbReference type="RefSeq" id="WP_072742702.1">
    <property type="nucleotide sequence ID" value="NZ_FQXR01000002.1"/>
</dbReference>
<dbReference type="OrthoDB" id="5420310at2"/>
<dbReference type="Proteomes" id="UP000184389">
    <property type="component" value="Unassembled WGS sequence"/>
</dbReference>
<keyword evidence="2" id="KW-1185">Reference proteome</keyword>
<dbReference type="NCBIfam" id="NF045597">
    <property type="entry name" value="TudS_rel_CD3072"/>
    <property type="match status" value="1"/>
</dbReference>
<dbReference type="InterPro" id="IPR054648">
    <property type="entry name" value="TudS-rel"/>
</dbReference>
<reference evidence="1 2" key="1">
    <citation type="submission" date="2016-11" db="EMBL/GenBank/DDBJ databases">
        <authorList>
            <person name="Jaros S."/>
            <person name="Januszkiewicz K."/>
            <person name="Wedrychowicz H."/>
        </authorList>
    </citation>
    <scope>NUCLEOTIDE SEQUENCE [LARGE SCALE GENOMIC DNA]</scope>
    <source>
        <strain evidence="1 2">DSM 13106</strain>
    </source>
</reference>
<evidence type="ECO:0000313" key="1">
    <source>
        <dbReference type="EMBL" id="SHH40598.1"/>
    </source>
</evidence>
<organism evidence="1 2">
    <name type="scientific">Sporanaerobacter acetigenes DSM 13106</name>
    <dbReference type="NCBI Taxonomy" id="1123281"/>
    <lineage>
        <taxon>Bacteria</taxon>
        <taxon>Bacillati</taxon>
        <taxon>Bacillota</taxon>
        <taxon>Tissierellia</taxon>
        <taxon>Tissierellales</taxon>
        <taxon>Sporanaerobacteraceae</taxon>
        <taxon>Sporanaerobacter</taxon>
    </lineage>
</organism>
<proteinExistence type="predicted"/>